<dbReference type="RefSeq" id="WP_185693638.1">
    <property type="nucleotide sequence ID" value="NZ_JACHVA010000112.1"/>
</dbReference>
<protein>
    <submittedName>
        <fullName evidence="1">Addiction module protein</fullName>
    </submittedName>
</protein>
<comment type="caution">
    <text evidence="1">The sequence shown here is derived from an EMBL/GenBank/DDBJ whole genome shotgun (WGS) entry which is preliminary data.</text>
</comment>
<sequence length="60" mass="7077">MSTEERLRAMEMIWNSLQKEEAQLDSPSWHAEVLEERRSKIDQGQAEFVSLDEAKKLLEE</sequence>
<dbReference type="AlphaFoldDB" id="A0A7X1E4W9"/>
<reference evidence="1 2" key="1">
    <citation type="submission" date="2020-07" db="EMBL/GenBank/DDBJ databases">
        <authorList>
            <person name="Feng X."/>
        </authorList>
    </citation>
    <scope>NUCLEOTIDE SEQUENCE [LARGE SCALE GENOMIC DNA]</scope>
    <source>
        <strain evidence="1 2">JCM14086</strain>
    </source>
</reference>
<organism evidence="1 2">
    <name type="scientific">Puniceicoccus vermicola</name>
    <dbReference type="NCBI Taxonomy" id="388746"/>
    <lineage>
        <taxon>Bacteria</taxon>
        <taxon>Pseudomonadati</taxon>
        <taxon>Verrucomicrobiota</taxon>
        <taxon>Opitutia</taxon>
        <taxon>Puniceicoccales</taxon>
        <taxon>Puniceicoccaceae</taxon>
        <taxon>Puniceicoccus</taxon>
    </lineage>
</organism>
<proteinExistence type="predicted"/>
<gene>
    <name evidence="1" type="ORF">H5P30_14495</name>
</gene>
<dbReference type="EMBL" id="JACHVA010000112">
    <property type="protein sequence ID" value="MBC2602990.1"/>
    <property type="molecule type" value="Genomic_DNA"/>
</dbReference>
<evidence type="ECO:0000313" key="2">
    <source>
        <dbReference type="Proteomes" id="UP000525652"/>
    </source>
</evidence>
<accession>A0A7X1E4W9</accession>
<dbReference type="InterPro" id="IPR013406">
    <property type="entry name" value="CHP02574_addiction_mod"/>
</dbReference>
<evidence type="ECO:0000313" key="1">
    <source>
        <dbReference type="EMBL" id="MBC2602990.1"/>
    </source>
</evidence>
<name>A0A7X1E4W9_9BACT</name>
<dbReference type="Pfam" id="PF09720">
    <property type="entry name" value="Unstab_antitox"/>
    <property type="match status" value="1"/>
</dbReference>
<keyword evidence="2" id="KW-1185">Reference proteome</keyword>
<dbReference type="Proteomes" id="UP000525652">
    <property type="component" value="Unassembled WGS sequence"/>
</dbReference>